<sequence length="175" mass="19012">MADDQTTPEVPEALVAALVEIEHHVGSLGWEQPARLFALVRTVDLLAAEPQLADQLRVTSDDALSSIEQDDFHDGEDPMTALAKIQWSENVHGCAMSLERTFLPTGLEDQIPEDPQEAASFVANHPQRQDIRVVVGALRDGSSHGVARLVSQPEELLGGHDLVPALSRALSETLR</sequence>
<gene>
    <name evidence="1" type="ORF">FM114_09975</name>
</gene>
<organism evidence="1 2">
    <name type="scientific">Luteococcus japonicus LSP_Lj1</name>
    <dbReference type="NCBI Taxonomy" id="1255658"/>
    <lineage>
        <taxon>Bacteria</taxon>
        <taxon>Bacillati</taxon>
        <taxon>Actinomycetota</taxon>
        <taxon>Actinomycetes</taxon>
        <taxon>Propionibacteriales</taxon>
        <taxon>Propionibacteriaceae</taxon>
        <taxon>Luteococcus</taxon>
    </lineage>
</organism>
<protein>
    <submittedName>
        <fullName evidence="1">Uncharacterized protein</fullName>
    </submittedName>
</protein>
<proteinExistence type="predicted"/>
<evidence type="ECO:0000313" key="1">
    <source>
        <dbReference type="EMBL" id="SJN36202.1"/>
    </source>
</evidence>
<accession>A0A1R4JW61</accession>
<dbReference type="NCBIfam" id="NF040618">
    <property type="entry name" value="PPA1309_fam"/>
    <property type="match status" value="1"/>
</dbReference>
<dbReference type="InterPro" id="IPR047681">
    <property type="entry name" value="PPA1309-like"/>
</dbReference>
<keyword evidence="2" id="KW-1185">Reference proteome</keyword>
<dbReference type="OrthoDB" id="3266223at2"/>
<evidence type="ECO:0000313" key="2">
    <source>
        <dbReference type="Proteomes" id="UP000188342"/>
    </source>
</evidence>
<dbReference type="RefSeq" id="WP_094764978.1">
    <property type="nucleotide sequence ID" value="NZ_FUKQ01000035.1"/>
</dbReference>
<dbReference type="AlphaFoldDB" id="A0A1R4JW61"/>
<name>A0A1R4JW61_9ACTN</name>
<dbReference type="STRING" id="1255658.FM114_09975"/>
<reference evidence="1 2" key="1">
    <citation type="submission" date="2017-02" db="EMBL/GenBank/DDBJ databases">
        <authorList>
            <person name="Peterson S.W."/>
        </authorList>
    </citation>
    <scope>NUCLEOTIDE SEQUENCE [LARGE SCALE GENOMIC DNA]</scope>
    <source>
        <strain evidence="1 2">LSP_Lj1</strain>
    </source>
</reference>
<dbReference type="Proteomes" id="UP000188342">
    <property type="component" value="Unassembled WGS sequence"/>
</dbReference>
<dbReference type="EMBL" id="FUKQ01000035">
    <property type="protein sequence ID" value="SJN36202.1"/>
    <property type="molecule type" value="Genomic_DNA"/>
</dbReference>